<feature type="transmembrane region" description="Helical" evidence="7">
    <location>
        <begin position="355"/>
        <end position="375"/>
    </location>
</feature>
<feature type="domain" description="Amino acid transporter transmembrane" evidence="8">
    <location>
        <begin position="51"/>
        <end position="445"/>
    </location>
</feature>
<dbReference type="PANTHER" id="PTHR22950:SF697">
    <property type="entry name" value="AMINO ACID TRANSPORTER (EUROFUNG)"/>
    <property type="match status" value="1"/>
</dbReference>
<feature type="transmembrane region" description="Helical" evidence="7">
    <location>
        <begin position="131"/>
        <end position="155"/>
    </location>
</feature>
<name>A0A9P9WUR8_9PEZI</name>
<evidence type="ECO:0000259" key="8">
    <source>
        <dbReference type="Pfam" id="PF01490"/>
    </source>
</evidence>
<evidence type="ECO:0000256" key="6">
    <source>
        <dbReference type="SAM" id="MobiDB-lite"/>
    </source>
</evidence>
<dbReference type="GO" id="GO:0015179">
    <property type="term" value="F:L-amino acid transmembrane transporter activity"/>
    <property type="evidence" value="ECO:0007669"/>
    <property type="project" value="TreeGrafter"/>
</dbReference>
<keyword evidence="4 7" id="KW-1133">Transmembrane helix</keyword>
<dbReference type="Proteomes" id="UP000829685">
    <property type="component" value="Unassembled WGS sequence"/>
</dbReference>
<evidence type="ECO:0000313" key="9">
    <source>
        <dbReference type="EMBL" id="KAI1879652.1"/>
    </source>
</evidence>
<feature type="transmembrane region" description="Helical" evidence="7">
    <location>
        <begin position="273"/>
        <end position="295"/>
    </location>
</feature>
<evidence type="ECO:0000313" key="10">
    <source>
        <dbReference type="Proteomes" id="UP000829685"/>
    </source>
</evidence>
<evidence type="ECO:0000256" key="3">
    <source>
        <dbReference type="ARBA" id="ARBA00022692"/>
    </source>
</evidence>
<dbReference type="AlphaFoldDB" id="A0A9P9WUR8"/>
<evidence type="ECO:0000256" key="4">
    <source>
        <dbReference type="ARBA" id="ARBA00022989"/>
    </source>
</evidence>
<feature type="transmembrane region" description="Helical" evidence="7">
    <location>
        <begin position="422"/>
        <end position="446"/>
    </location>
</feature>
<sequence>MATTEKSTAAYGHDTIDPARASSPSINAPSEKLAETREVFKTTEDGVDFRTVSWQLATVIFLKINFAMSILAVPGALGTLGAIGGSLSIVAWEALNTYTAILIGDFRSRHPECHTLADACHILWGPLGREICGVMILVAQILVTAAGIVSVSTAFNALSNHSTCTVTFAFISAVLITGFSAVRTFARLGWLTWLGFVTFFIAVFVFVVAVTQQDRPAAAPPTGDFELGWTALAYPTFAAGMTASANIFLCGSGSFMYLPIISEMRRPQDYRKAALWTGLLVGAMYLTFSLVIYRYCGQWLTTPAFGSAGSLFKKIAYGIALPGLVIGNGIYQHVAAKYLFVRVLRDSKHLQEGTVVHWSTWIGINVVLGALSFIISQAVPILDYLLGLTGSLFSAPFCLIFPALFWMHDFKGYKTLSGKNKALWWLHAVIILIGLFMVVGGTYGVALSIRNAFATGLISKVFDCADNSGYIS</sequence>
<proteinExistence type="inferred from homology"/>
<feature type="transmembrane region" description="Helical" evidence="7">
    <location>
        <begin position="193"/>
        <end position="212"/>
    </location>
</feature>
<evidence type="ECO:0000256" key="2">
    <source>
        <dbReference type="ARBA" id="ARBA00008066"/>
    </source>
</evidence>
<dbReference type="FunFam" id="1.20.1740.10:FF:000039">
    <property type="entry name" value="Neutral amino acid transporter (Eurofung)"/>
    <property type="match status" value="1"/>
</dbReference>
<feature type="transmembrane region" description="Helical" evidence="7">
    <location>
        <begin position="232"/>
        <end position="261"/>
    </location>
</feature>
<comment type="similarity">
    <text evidence="2">Belongs to the amino acid/polyamine transporter 2 family.</text>
</comment>
<dbReference type="GO" id="GO:0016020">
    <property type="term" value="C:membrane"/>
    <property type="evidence" value="ECO:0007669"/>
    <property type="project" value="UniProtKB-SubCell"/>
</dbReference>
<reference evidence="9" key="1">
    <citation type="submission" date="2021-03" db="EMBL/GenBank/DDBJ databases">
        <title>Revisited historic fungal species revealed as producer of novel bioactive compounds through whole genome sequencing and comparative genomics.</title>
        <authorList>
            <person name="Vignolle G.A."/>
            <person name="Hochenegger N."/>
            <person name="Mach R.L."/>
            <person name="Mach-Aigner A.R."/>
            <person name="Javad Rahimi M."/>
            <person name="Salim K.A."/>
            <person name="Chan C.M."/>
            <person name="Lim L.B.L."/>
            <person name="Cai F."/>
            <person name="Druzhinina I.S."/>
            <person name="U'Ren J.M."/>
            <person name="Derntl C."/>
        </authorList>
    </citation>
    <scope>NUCLEOTIDE SEQUENCE</scope>
    <source>
        <strain evidence="9">TUCIM 5799</strain>
    </source>
</reference>
<dbReference type="InterPro" id="IPR013057">
    <property type="entry name" value="AA_transpt_TM"/>
</dbReference>
<keyword evidence="10" id="KW-1185">Reference proteome</keyword>
<protein>
    <recommendedName>
        <fullName evidence="8">Amino acid transporter transmembrane domain-containing protein</fullName>
    </recommendedName>
</protein>
<dbReference type="EMBL" id="JAFIMR010000004">
    <property type="protein sequence ID" value="KAI1879652.1"/>
    <property type="molecule type" value="Genomic_DNA"/>
</dbReference>
<accession>A0A9P9WUR8</accession>
<feature type="transmembrane region" description="Helical" evidence="7">
    <location>
        <begin position="167"/>
        <end position="186"/>
    </location>
</feature>
<gene>
    <name evidence="9" type="ORF">JX265_002606</name>
</gene>
<evidence type="ECO:0000256" key="1">
    <source>
        <dbReference type="ARBA" id="ARBA00004141"/>
    </source>
</evidence>
<evidence type="ECO:0000256" key="5">
    <source>
        <dbReference type="ARBA" id="ARBA00023136"/>
    </source>
</evidence>
<organism evidence="9 10">
    <name type="scientific">Neoarthrinium moseri</name>
    <dbReference type="NCBI Taxonomy" id="1658444"/>
    <lineage>
        <taxon>Eukaryota</taxon>
        <taxon>Fungi</taxon>
        <taxon>Dikarya</taxon>
        <taxon>Ascomycota</taxon>
        <taxon>Pezizomycotina</taxon>
        <taxon>Sordariomycetes</taxon>
        <taxon>Xylariomycetidae</taxon>
        <taxon>Amphisphaeriales</taxon>
        <taxon>Apiosporaceae</taxon>
        <taxon>Neoarthrinium</taxon>
    </lineage>
</organism>
<feature type="region of interest" description="Disordered" evidence="6">
    <location>
        <begin position="1"/>
        <end position="30"/>
    </location>
</feature>
<feature type="transmembrane region" description="Helical" evidence="7">
    <location>
        <begin position="381"/>
        <end position="401"/>
    </location>
</feature>
<dbReference type="Pfam" id="PF01490">
    <property type="entry name" value="Aa_trans"/>
    <property type="match status" value="1"/>
</dbReference>
<dbReference type="PANTHER" id="PTHR22950">
    <property type="entry name" value="AMINO ACID TRANSPORTER"/>
    <property type="match status" value="1"/>
</dbReference>
<keyword evidence="5 7" id="KW-0472">Membrane</keyword>
<comment type="subcellular location">
    <subcellularLocation>
        <location evidence="1">Membrane</location>
        <topology evidence="1">Multi-pass membrane protein</topology>
    </subcellularLocation>
</comment>
<evidence type="ECO:0000256" key="7">
    <source>
        <dbReference type="SAM" id="Phobius"/>
    </source>
</evidence>
<keyword evidence="3 7" id="KW-0812">Transmembrane</keyword>
<feature type="transmembrane region" description="Helical" evidence="7">
    <location>
        <begin position="315"/>
        <end position="334"/>
    </location>
</feature>
<comment type="caution">
    <text evidence="9">The sequence shown here is derived from an EMBL/GenBank/DDBJ whole genome shotgun (WGS) entry which is preliminary data.</text>
</comment>